<accession>A0A2N5TSQ5</accession>
<sequence>MEILDFIQELENAAMQDGAQAEDIFTQISSFITNQNILREIKDMSGKIRNDWELLKYQMVQRWGKMMPLMKFTRENLENLHCQKIWLGWLHPILYWMRPSDSNSGARHRVNR</sequence>
<dbReference type="Proteomes" id="UP000235392">
    <property type="component" value="Unassembled WGS sequence"/>
</dbReference>
<comment type="caution">
    <text evidence="1">The sequence shown here is derived from an EMBL/GenBank/DDBJ whole genome shotgun (WGS) entry which is preliminary data.</text>
</comment>
<dbReference type="EMBL" id="PGCI01000362">
    <property type="protein sequence ID" value="PLW28524.1"/>
    <property type="molecule type" value="Genomic_DNA"/>
</dbReference>
<evidence type="ECO:0000313" key="2">
    <source>
        <dbReference type="Proteomes" id="UP000235392"/>
    </source>
</evidence>
<protein>
    <submittedName>
        <fullName evidence="1">Uncharacterized protein</fullName>
    </submittedName>
</protein>
<reference evidence="1 2" key="1">
    <citation type="submission" date="2017-11" db="EMBL/GenBank/DDBJ databases">
        <title>De novo assembly and phasing of dikaryotic genomes from two isolates of Puccinia coronata f. sp. avenae, the causal agent of oat crown rust.</title>
        <authorList>
            <person name="Miller M.E."/>
            <person name="Zhang Y."/>
            <person name="Omidvar V."/>
            <person name="Sperschneider J."/>
            <person name="Schwessinger B."/>
            <person name="Raley C."/>
            <person name="Palmer J.M."/>
            <person name="Garnica D."/>
            <person name="Upadhyaya N."/>
            <person name="Rathjen J."/>
            <person name="Taylor J.M."/>
            <person name="Park R.F."/>
            <person name="Dodds P.N."/>
            <person name="Hirsch C.D."/>
            <person name="Kianian S.F."/>
            <person name="Figueroa M."/>
        </authorList>
    </citation>
    <scope>NUCLEOTIDE SEQUENCE [LARGE SCALE GENOMIC DNA]</scope>
    <source>
        <strain evidence="1">12SD80</strain>
    </source>
</reference>
<evidence type="ECO:0000313" key="1">
    <source>
        <dbReference type="EMBL" id="PLW28524.1"/>
    </source>
</evidence>
<name>A0A2N5TSQ5_9BASI</name>
<proteinExistence type="predicted"/>
<gene>
    <name evidence="1" type="ORF">PCASD_22452</name>
</gene>
<dbReference type="AlphaFoldDB" id="A0A2N5TSQ5"/>
<organism evidence="1 2">
    <name type="scientific">Puccinia coronata f. sp. avenae</name>
    <dbReference type="NCBI Taxonomy" id="200324"/>
    <lineage>
        <taxon>Eukaryota</taxon>
        <taxon>Fungi</taxon>
        <taxon>Dikarya</taxon>
        <taxon>Basidiomycota</taxon>
        <taxon>Pucciniomycotina</taxon>
        <taxon>Pucciniomycetes</taxon>
        <taxon>Pucciniales</taxon>
        <taxon>Pucciniaceae</taxon>
        <taxon>Puccinia</taxon>
    </lineage>
</organism>